<protein>
    <recommendedName>
        <fullName evidence="3">DNA-directed RNA polymerase subunit Rpo11</fullName>
        <ecNumber evidence="3">2.7.7.6</ecNumber>
    </recommendedName>
    <alternativeName>
        <fullName evidence="3">DNA-directed RNA polymerase subunit L</fullName>
    </alternativeName>
</protein>
<comment type="subcellular location">
    <subcellularLocation>
        <location evidence="3">Cytoplasm</location>
    </subcellularLocation>
</comment>
<dbReference type="GO" id="GO:0000428">
    <property type="term" value="C:DNA-directed RNA polymerase complex"/>
    <property type="evidence" value="ECO:0007669"/>
    <property type="project" value="UniProtKB-KW"/>
</dbReference>
<dbReference type="InterPro" id="IPR022905">
    <property type="entry name" value="Rpo11-like"/>
</dbReference>
<comment type="function">
    <text evidence="3">DNA-dependent RNA polymerase (RNAP) catalyzes the transcription of DNA into RNA using the four ribonucleoside triphosphates as substrates.</text>
</comment>
<dbReference type="GO" id="GO:0046983">
    <property type="term" value="F:protein dimerization activity"/>
    <property type="evidence" value="ECO:0007669"/>
    <property type="project" value="InterPro"/>
</dbReference>
<feature type="domain" description="DNA-directed RNA polymerase RBP11-like dimerisation" evidence="4">
    <location>
        <begin position="10"/>
        <end position="83"/>
    </location>
</feature>
<dbReference type="GO" id="GO:0003899">
    <property type="term" value="F:DNA-directed RNA polymerase activity"/>
    <property type="evidence" value="ECO:0007669"/>
    <property type="project" value="UniProtKB-UniRule"/>
</dbReference>
<keyword evidence="6" id="KW-1185">Reference proteome</keyword>
<comment type="similarity">
    <text evidence="3">Belongs to the archaeal Rpo11/eukaryotic RPB11/RPC19 RNA polymerase subunit family.</text>
</comment>
<dbReference type="HAMAP" id="MF_00261">
    <property type="entry name" value="RNApol_arch_Rpo11"/>
    <property type="match status" value="1"/>
</dbReference>
<proteinExistence type="inferred from homology"/>
<dbReference type="Pfam" id="PF13656">
    <property type="entry name" value="RNA_pol_L_2"/>
    <property type="match status" value="1"/>
</dbReference>
<evidence type="ECO:0000313" key="6">
    <source>
        <dbReference type="Proteomes" id="UP001055553"/>
    </source>
</evidence>
<keyword evidence="3" id="KW-0963">Cytoplasm</keyword>
<organism evidence="5 6">
    <name type="scientific">Nanobdella aerobiophila</name>
    <dbReference type="NCBI Taxonomy" id="2586965"/>
    <lineage>
        <taxon>Archaea</taxon>
        <taxon>Nanobdellota</taxon>
        <taxon>Nanobdellia</taxon>
        <taxon>Nanobdellales</taxon>
        <taxon>Nanobdellaceae</taxon>
        <taxon>Nanobdella</taxon>
    </lineage>
</organism>
<keyword evidence="1 3" id="KW-0240">DNA-directed RNA polymerase</keyword>
<accession>A0A915SZD9</accession>
<dbReference type="Proteomes" id="UP001055553">
    <property type="component" value="Chromosome"/>
</dbReference>
<dbReference type="KEGG" id="naer:MJ1_0003"/>
<keyword evidence="2 3" id="KW-0804">Transcription</keyword>
<sequence>MKIIKENDEEMEIVFENDRPTVYILIKEELDKDKNVIISAWKEDHPLLKNISLYIKTDKNEKPRNALINATKRAIERVNNFSKEYNKIINEIR</sequence>
<dbReference type="RefSeq" id="WP_258393226.1">
    <property type="nucleotide sequence ID" value="NZ_AP019769.1"/>
</dbReference>
<comment type="subunit">
    <text evidence="3">Part of the RNA polymerase complex.</text>
</comment>
<evidence type="ECO:0000313" key="5">
    <source>
        <dbReference type="EMBL" id="BBL45184.1"/>
    </source>
</evidence>
<comment type="catalytic activity">
    <reaction evidence="3">
        <text>RNA(n) + a ribonucleoside 5'-triphosphate = RNA(n+1) + diphosphate</text>
        <dbReference type="Rhea" id="RHEA:21248"/>
        <dbReference type="Rhea" id="RHEA-COMP:14527"/>
        <dbReference type="Rhea" id="RHEA-COMP:17342"/>
        <dbReference type="ChEBI" id="CHEBI:33019"/>
        <dbReference type="ChEBI" id="CHEBI:61557"/>
        <dbReference type="ChEBI" id="CHEBI:140395"/>
        <dbReference type="EC" id="2.7.7.6"/>
    </reaction>
</comment>
<reference evidence="6" key="1">
    <citation type="journal article" date="2022" name="Int. J. Syst. Evol. Microbiol.">
        <title>Nanobdella aerobiophila gen. nov., sp. nov., a thermoacidophilic, obligate ectosymbiotic archaeon, and proposal of Nanobdellaceae fam. nov., Nanobdellales ord. nov. and Nanobdellia class. nov.</title>
        <authorList>
            <person name="Kato S."/>
            <person name="Ogasawara A."/>
            <person name="Itoh T."/>
            <person name="Sakai H.D."/>
            <person name="Shimizu M."/>
            <person name="Yuki M."/>
            <person name="Kaneko M."/>
            <person name="Takashina T."/>
            <person name="Ohkuma M."/>
        </authorList>
    </citation>
    <scope>NUCLEOTIDE SEQUENCE [LARGE SCALE GENOMIC DNA]</scope>
    <source>
        <strain evidence="6">MJ1</strain>
    </source>
</reference>
<gene>
    <name evidence="3" type="primary">rpo11</name>
    <name evidence="3" type="synonym">rpoL</name>
    <name evidence="5" type="ORF">MJ1_0003</name>
</gene>
<dbReference type="SUPFAM" id="SSF55257">
    <property type="entry name" value="RBP11-like subunits of RNA polymerase"/>
    <property type="match status" value="1"/>
</dbReference>
<dbReference type="InterPro" id="IPR009025">
    <property type="entry name" value="RBP11-like_dimer"/>
</dbReference>
<dbReference type="EMBL" id="AP019769">
    <property type="protein sequence ID" value="BBL45184.1"/>
    <property type="molecule type" value="Genomic_DNA"/>
</dbReference>
<dbReference type="AlphaFoldDB" id="A0A915SZD9"/>
<evidence type="ECO:0000256" key="1">
    <source>
        <dbReference type="ARBA" id="ARBA00022478"/>
    </source>
</evidence>
<dbReference type="GeneID" id="74567955"/>
<evidence type="ECO:0000256" key="3">
    <source>
        <dbReference type="HAMAP-Rule" id="MF_00261"/>
    </source>
</evidence>
<dbReference type="Gene3D" id="3.30.1360.10">
    <property type="entry name" value="RNA polymerase, RBP11-like subunit"/>
    <property type="match status" value="1"/>
</dbReference>
<keyword evidence="3" id="KW-0548">Nucleotidyltransferase</keyword>
<evidence type="ECO:0000256" key="2">
    <source>
        <dbReference type="ARBA" id="ARBA00023163"/>
    </source>
</evidence>
<name>A0A915SZD9_9ARCH</name>
<evidence type="ECO:0000259" key="4">
    <source>
        <dbReference type="Pfam" id="PF13656"/>
    </source>
</evidence>
<keyword evidence="3" id="KW-0808">Transferase</keyword>
<dbReference type="GO" id="GO:0005737">
    <property type="term" value="C:cytoplasm"/>
    <property type="evidence" value="ECO:0007669"/>
    <property type="project" value="UniProtKB-SubCell"/>
</dbReference>
<dbReference type="InterPro" id="IPR036603">
    <property type="entry name" value="RBP11-like"/>
</dbReference>
<dbReference type="EC" id="2.7.7.6" evidence="3"/>
<dbReference type="GO" id="GO:0006351">
    <property type="term" value="P:DNA-templated transcription"/>
    <property type="evidence" value="ECO:0007669"/>
    <property type="project" value="UniProtKB-UniRule"/>
</dbReference>